<dbReference type="InterPro" id="IPR011006">
    <property type="entry name" value="CheY-like_superfamily"/>
</dbReference>
<protein>
    <recommendedName>
        <fullName evidence="3">Response regulatory domain-containing protein</fullName>
    </recommendedName>
</protein>
<dbReference type="PANTHER" id="PTHR44591">
    <property type="entry name" value="STRESS RESPONSE REGULATOR PROTEIN 1"/>
    <property type="match status" value="1"/>
</dbReference>
<evidence type="ECO:0000313" key="4">
    <source>
        <dbReference type="EMBL" id="AMN46945.1"/>
    </source>
</evidence>
<dbReference type="KEGG" id="sdf:ACG33_07510"/>
<keyword evidence="5" id="KW-1185">Reference proteome</keyword>
<dbReference type="CDD" id="cd00156">
    <property type="entry name" value="REC"/>
    <property type="match status" value="1"/>
</dbReference>
<dbReference type="Pfam" id="PF00072">
    <property type="entry name" value="Response_reg"/>
    <property type="match status" value="1"/>
</dbReference>
<dbReference type="InterPro" id="IPR050595">
    <property type="entry name" value="Bact_response_regulator"/>
</dbReference>
<name>A0A127FBG8_STEDE</name>
<evidence type="ECO:0000256" key="2">
    <source>
        <dbReference type="PROSITE-ProRule" id="PRU00169"/>
    </source>
</evidence>
<sequence length="165" mass="18583">MDHIESNVRFSGNHAVAFSRSVPPQEIPIVLIIDDDSTARLTLAAMLHREDRRIVFSANAAEVRGRLESIDPDVIVCDLIMEGMRGDELFRWLKSNERWRLTPIIAITQIDNPVVRADLLDAGADAVLSKKATTQEVRAYVEAALRTRNMYKTLCGRTLQLPEMP</sequence>
<accession>A0A127FBG8</accession>
<proteinExistence type="predicted"/>
<evidence type="ECO:0000313" key="5">
    <source>
        <dbReference type="Proteomes" id="UP000070250"/>
    </source>
</evidence>
<keyword evidence="1 2" id="KW-0597">Phosphoprotein</keyword>
<dbReference type="AlphaFoldDB" id="A0A127FBG8"/>
<dbReference type="PANTHER" id="PTHR44591:SF3">
    <property type="entry name" value="RESPONSE REGULATORY DOMAIN-CONTAINING PROTEIN"/>
    <property type="match status" value="1"/>
</dbReference>
<feature type="modified residue" description="4-aspartylphosphate" evidence="2">
    <location>
        <position position="78"/>
    </location>
</feature>
<dbReference type="InterPro" id="IPR001789">
    <property type="entry name" value="Sig_transdc_resp-reg_receiver"/>
</dbReference>
<feature type="domain" description="Response regulatory" evidence="3">
    <location>
        <begin position="29"/>
        <end position="145"/>
    </location>
</feature>
<dbReference type="Gene3D" id="3.40.50.2300">
    <property type="match status" value="1"/>
</dbReference>
<dbReference type="PROSITE" id="PS50110">
    <property type="entry name" value="RESPONSE_REGULATORY"/>
    <property type="match status" value="1"/>
</dbReference>
<reference evidence="4 5" key="1">
    <citation type="submission" date="2015-06" db="EMBL/GenBank/DDBJ databases">
        <title>A Comprehensive Approach to Explore the Metabolic and Phylogenetic Diversity of Bacterial Steroid Degradation in the Environment: Testosterone as an Example.</title>
        <authorList>
            <person name="Yang F.-C."/>
            <person name="Chen Y.-L."/>
            <person name="Yu C.-P."/>
            <person name="Tang S.-L."/>
            <person name="Wang P.-H."/>
            <person name="Ismail W."/>
            <person name="Wang C.-H."/>
            <person name="Yang C.-Y."/>
            <person name="Chiang Y.-R."/>
        </authorList>
    </citation>
    <scope>NUCLEOTIDE SEQUENCE [LARGE SCALE GENOMIC DNA]</scope>
    <source>
        <strain evidence="4 5">DSM 18526</strain>
    </source>
</reference>
<dbReference type="SUPFAM" id="SSF52172">
    <property type="entry name" value="CheY-like"/>
    <property type="match status" value="1"/>
</dbReference>
<dbReference type="Proteomes" id="UP000070250">
    <property type="component" value="Chromosome"/>
</dbReference>
<dbReference type="EMBL" id="CP011971">
    <property type="protein sequence ID" value="AMN46945.1"/>
    <property type="molecule type" value="Genomic_DNA"/>
</dbReference>
<dbReference type="SMART" id="SM00448">
    <property type="entry name" value="REC"/>
    <property type="match status" value="1"/>
</dbReference>
<evidence type="ECO:0000259" key="3">
    <source>
        <dbReference type="PROSITE" id="PS50110"/>
    </source>
</evidence>
<evidence type="ECO:0000256" key="1">
    <source>
        <dbReference type="ARBA" id="ARBA00022553"/>
    </source>
</evidence>
<dbReference type="STRING" id="465721.ACG33_07510"/>
<dbReference type="OrthoDB" id="9784719at2"/>
<gene>
    <name evidence="4" type="ORF">ACG33_07510</name>
</gene>
<dbReference type="GO" id="GO:0000160">
    <property type="term" value="P:phosphorelay signal transduction system"/>
    <property type="evidence" value="ECO:0007669"/>
    <property type="project" value="InterPro"/>
</dbReference>
<organism evidence="4 5">
    <name type="scientific">Steroidobacter denitrificans</name>
    <dbReference type="NCBI Taxonomy" id="465721"/>
    <lineage>
        <taxon>Bacteria</taxon>
        <taxon>Pseudomonadati</taxon>
        <taxon>Pseudomonadota</taxon>
        <taxon>Gammaproteobacteria</taxon>
        <taxon>Steroidobacterales</taxon>
        <taxon>Steroidobacteraceae</taxon>
        <taxon>Steroidobacter</taxon>
    </lineage>
</organism>